<accession>A0A9Q5V6Y4</accession>
<gene>
    <name evidence="1" type="ORF">Psal009_03317</name>
</gene>
<dbReference type="InterPro" id="IPR028897">
    <property type="entry name" value="Tox-HDC_dom"/>
</dbReference>
<dbReference type="EMBL" id="CP038908">
    <property type="protein sequence ID" value="QGO07371.1"/>
    <property type="molecule type" value="Genomic_DNA"/>
</dbReference>
<organism evidence="1 2">
    <name type="scientific">Piscirickettsia salmonis</name>
    <dbReference type="NCBI Taxonomy" id="1238"/>
    <lineage>
        <taxon>Bacteria</taxon>
        <taxon>Pseudomonadati</taxon>
        <taxon>Pseudomonadota</taxon>
        <taxon>Gammaproteobacteria</taxon>
        <taxon>Thiotrichales</taxon>
        <taxon>Piscirickettsiaceae</taxon>
        <taxon>Piscirickettsia</taxon>
    </lineage>
</organism>
<evidence type="ECO:0000313" key="1">
    <source>
        <dbReference type="EMBL" id="QGO07371.1"/>
    </source>
</evidence>
<sequence>MQRNMPKSTPKIIKLKNDQYEKIHHFRFLKNDNKARIWTSKYQVRCSTAQKIISDYCKKKKPLYILSGSHDNKSGENAITNKKLKEQSFFLEDKECYETISPRIKIIDITMLTKKEYKSLIRNTARDALLFYCYSRNDTVVKEALRCASPEALYTRETPPPTP</sequence>
<dbReference type="Pfam" id="PF15656">
    <property type="entry name" value="Tox-HDC"/>
    <property type="match status" value="1"/>
</dbReference>
<name>A0A9Q5V6Y4_PISSA</name>
<protein>
    <submittedName>
        <fullName evidence="1">Uncharacterized protein</fullName>
    </submittedName>
</protein>
<evidence type="ECO:0000313" key="2">
    <source>
        <dbReference type="Proteomes" id="UP000422232"/>
    </source>
</evidence>
<keyword evidence="2" id="KW-1185">Reference proteome</keyword>
<proteinExistence type="predicted"/>
<dbReference type="AlphaFoldDB" id="A0A9Q5V6Y4"/>
<dbReference type="Proteomes" id="UP000422232">
    <property type="component" value="Chromosome"/>
</dbReference>
<reference evidence="1 2" key="1">
    <citation type="submission" date="2019-04" db="EMBL/GenBank/DDBJ databases">
        <title>Complete genome sequencing of Piscirickettsia salmonis strain Psal-009.</title>
        <authorList>
            <person name="Schober I."/>
            <person name="Bunk B."/>
            <person name="Sproer C."/>
            <person name="Carril G.P."/>
            <person name="Riedel T."/>
            <person name="Flores-Herrera P.A."/>
            <person name="Nourdin-Galindo G."/>
            <person name="Marshall S.H."/>
            <person name="Overmann J."/>
        </authorList>
    </citation>
    <scope>NUCLEOTIDE SEQUENCE [LARGE SCALE GENOMIC DNA]</scope>
    <source>
        <strain evidence="1 2">Psal-009</strain>
    </source>
</reference>